<dbReference type="CDD" id="cd14858">
    <property type="entry name" value="TrmE_N"/>
    <property type="match status" value="1"/>
</dbReference>
<evidence type="ECO:0000256" key="6">
    <source>
        <dbReference type="ARBA" id="ARBA00022801"/>
    </source>
</evidence>
<dbReference type="InterPro" id="IPR018948">
    <property type="entry name" value="GTP-bd_TrmE_N"/>
</dbReference>
<dbReference type="InterPro" id="IPR004520">
    <property type="entry name" value="GTPase_MnmE"/>
</dbReference>
<dbReference type="Pfam" id="PF01926">
    <property type="entry name" value="MMR_HSR1"/>
    <property type="match status" value="1"/>
</dbReference>
<dbReference type="GO" id="GO:0005525">
    <property type="term" value="F:GTP binding"/>
    <property type="evidence" value="ECO:0007669"/>
    <property type="project" value="UniProtKB-KW"/>
</dbReference>
<keyword evidence="4" id="KW-0479">Metal-binding</keyword>
<dbReference type="EMBL" id="AMCI01008353">
    <property type="protein sequence ID" value="EJW91158.1"/>
    <property type="molecule type" value="Genomic_DNA"/>
</dbReference>
<accession>J9F9N7</accession>
<dbReference type="GO" id="GO:0003924">
    <property type="term" value="F:GTPase activity"/>
    <property type="evidence" value="ECO:0007669"/>
    <property type="project" value="InterPro"/>
</dbReference>
<proteinExistence type="inferred from homology"/>
<dbReference type="InterPro" id="IPR025867">
    <property type="entry name" value="MnmE_helical"/>
</dbReference>
<dbReference type="InterPro" id="IPR005225">
    <property type="entry name" value="Small_GTP-bd"/>
</dbReference>
<keyword evidence="7" id="KW-0460">Magnesium</keyword>
<keyword evidence="3" id="KW-0819">tRNA processing</keyword>
<dbReference type="Gene3D" id="1.20.120.430">
    <property type="entry name" value="tRNA modification GTPase MnmE domain 2"/>
    <property type="match status" value="1"/>
</dbReference>
<gene>
    <name evidence="11" type="ORF">EVA_20715</name>
</gene>
<dbReference type="PANTHER" id="PTHR42714:SF2">
    <property type="entry name" value="TRNA MODIFICATION GTPASE GTPBP3, MITOCHONDRIAL"/>
    <property type="match status" value="1"/>
</dbReference>
<keyword evidence="6 11" id="KW-0378">Hydrolase</keyword>
<evidence type="ECO:0000259" key="10">
    <source>
        <dbReference type="PROSITE" id="PS51709"/>
    </source>
</evidence>
<dbReference type="GO" id="GO:0046872">
    <property type="term" value="F:metal ion binding"/>
    <property type="evidence" value="ECO:0007669"/>
    <property type="project" value="UniProtKB-KW"/>
</dbReference>
<dbReference type="NCBIfam" id="NF003661">
    <property type="entry name" value="PRK05291.1-3"/>
    <property type="match status" value="1"/>
</dbReference>
<evidence type="ECO:0000256" key="2">
    <source>
        <dbReference type="ARBA" id="ARBA00011043"/>
    </source>
</evidence>
<dbReference type="SUPFAM" id="SSF52540">
    <property type="entry name" value="P-loop containing nucleoside triphosphate hydrolases"/>
    <property type="match status" value="1"/>
</dbReference>
<protein>
    <submittedName>
        <fullName evidence="11">tRNA modification GTPase TrmE</fullName>
        <ecNumber evidence="11">3.6.-.-</ecNumber>
    </submittedName>
</protein>
<dbReference type="GO" id="GO:0002098">
    <property type="term" value="P:tRNA wobble uridine modification"/>
    <property type="evidence" value="ECO:0007669"/>
    <property type="project" value="TreeGrafter"/>
</dbReference>
<keyword evidence="9" id="KW-0342">GTP-binding</keyword>
<dbReference type="PROSITE" id="PS51709">
    <property type="entry name" value="G_TRME"/>
    <property type="match status" value="1"/>
</dbReference>
<evidence type="ECO:0000256" key="5">
    <source>
        <dbReference type="ARBA" id="ARBA00022741"/>
    </source>
</evidence>
<reference evidence="11" key="1">
    <citation type="journal article" date="2012" name="PLoS ONE">
        <title>Gene sets for utilization of primary and secondary nutrition supplies in the distal gut of endangered iberian lynx.</title>
        <authorList>
            <person name="Alcaide M."/>
            <person name="Messina E."/>
            <person name="Richter M."/>
            <person name="Bargiela R."/>
            <person name="Peplies J."/>
            <person name="Huws S.A."/>
            <person name="Newbold C.J."/>
            <person name="Golyshin P.N."/>
            <person name="Simon M.A."/>
            <person name="Lopez G."/>
            <person name="Yakimov M.M."/>
            <person name="Ferrer M."/>
        </authorList>
    </citation>
    <scope>NUCLEOTIDE SEQUENCE</scope>
</reference>
<dbReference type="InterPro" id="IPR031168">
    <property type="entry name" value="G_TrmE"/>
</dbReference>
<evidence type="ECO:0000256" key="9">
    <source>
        <dbReference type="ARBA" id="ARBA00023134"/>
    </source>
</evidence>
<dbReference type="FunFam" id="3.30.1360.120:FF:000003">
    <property type="entry name" value="tRNA modification GTPase MnmE"/>
    <property type="match status" value="1"/>
</dbReference>
<dbReference type="Pfam" id="PF12631">
    <property type="entry name" value="MnmE_helical"/>
    <property type="match status" value="1"/>
</dbReference>
<dbReference type="NCBIfam" id="TIGR00450">
    <property type="entry name" value="mnmE_trmE_thdF"/>
    <property type="match status" value="1"/>
</dbReference>
<dbReference type="AlphaFoldDB" id="J9F9N7"/>
<evidence type="ECO:0000256" key="1">
    <source>
        <dbReference type="ARBA" id="ARBA00004229"/>
    </source>
</evidence>
<dbReference type="InterPro" id="IPR027266">
    <property type="entry name" value="TrmE/GcvT-like"/>
</dbReference>
<evidence type="ECO:0000256" key="3">
    <source>
        <dbReference type="ARBA" id="ARBA00022694"/>
    </source>
</evidence>
<evidence type="ECO:0000313" key="11">
    <source>
        <dbReference type="EMBL" id="EJW91158.1"/>
    </source>
</evidence>
<dbReference type="HAMAP" id="MF_00379">
    <property type="entry name" value="GTPase_MnmE"/>
    <property type="match status" value="1"/>
</dbReference>
<comment type="caution">
    <text evidence="11">The sequence shown here is derived from an EMBL/GenBank/DDBJ whole genome shotgun (WGS) entry which is preliminary data.</text>
</comment>
<comment type="subcellular location">
    <subcellularLocation>
        <location evidence="1">Plastid</location>
        <location evidence="1">Chloroplast</location>
    </subcellularLocation>
</comment>
<keyword evidence="8" id="KW-0630">Potassium</keyword>
<dbReference type="InterPro" id="IPR006073">
    <property type="entry name" value="GTP-bd"/>
</dbReference>
<dbReference type="CDD" id="cd04164">
    <property type="entry name" value="trmE"/>
    <property type="match status" value="1"/>
</dbReference>
<dbReference type="NCBIfam" id="TIGR00231">
    <property type="entry name" value="small_GTP"/>
    <property type="match status" value="1"/>
</dbReference>
<dbReference type="Gene3D" id="3.30.1360.120">
    <property type="entry name" value="Probable tRNA modification gtpase trme, domain 1"/>
    <property type="match status" value="1"/>
</dbReference>
<feature type="domain" description="TrmE-type G" evidence="10">
    <location>
        <begin position="223"/>
        <end position="417"/>
    </location>
</feature>
<dbReference type="GO" id="GO:0042802">
    <property type="term" value="F:identical protein binding"/>
    <property type="evidence" value="ECO:0007669"/>
    <property type="project" value="UniProtKB-ARBA"/>
</dbReference>
<name>J9F9N7_9ZZZZ</name>
<dbReference type="GO" id="GO:0005829">
    <property type="term" value="C:cytosol"/>
    <property type="evidence" value="ECO:0007669"/>
    <property type="project" value="TreeGrafter"/>
</dbReference>
<evidence type="ECO:0000256" key="4">
    <source>
        <dbReference type="ARBA" id="ARBA00022723"/>
    </source>
</evidence>
<keyword evidence="5" id="KW-0547">Nucleotide-binding</keyword>
<evidence type="ECO:0000256" key="8">
    <source>
        <dbReference type="ARBA" id="ARBA00022958"/>
    </source>
</evidence>
<evidence type="ECO:0000256" key="7">
    <source>
        <dbReference type="ARBA" id="ARBA00022842"/>
    </source>
</evidence>
<comment type="similarity">
    <text evidence="2">Belongs to the TRAFAC class TrmE-Era-EngA-EngB-Septin-like GTPase superfamily. TrmE GTPase family.</text>
</comment>
<dbReference type="GO" id="GO:0009507">
    <property type="term" value="C:chloroplast"/>
    <property type="evidence" value="ECO:0007669"/>
    <property type="project" value="UniProtKB-SubCell"/>
</dbReference>
<dbReference type="InterPro" id="IPR027368">
    <property type="entry name" value="MnmE_dom2"/>
</dbReference>
<dbReference type="PANTHER" id="PTHR42714">
    <property type="entry name" value="TRNA MODIFICATION GTPASE GTPBP3"/>
    <property type="match status" value="1"/>
</dbReference>
<dbReference type="EC" id="3.6.-.-" evidence="11"/>
<dbReference type="Pfam" id="PF10396">
    <property type="entry name" value="TrmE_N"/>
    <property type="match status" value="1"/>
</dbReference>
<sequence>MIQQDTICAIATAQGGAIGTIRVSGPDAITITSRLFTPFHGAPLTERKAYTLTFGRILAPSTEEVIDEVLVSVFRAPHSYTGEDSTEISCHGSSYILQRVLQLLIQEGCRSALPGEFTQRAFLNGKMDLSQAEAVADLIASSSAATHRLAMSQMRGGFSHELKGLRDQLLHITSLMELELDFSDHEELEFANRDELSVLADQIERTIARLAQSFHVGNALKNGIPVAIIGETNAGKSTLLNALLHEEKAIVSDIHGTTRDVIEDTINLHGLTFRFIDTAGIRQTTDTVESLGIERTYQKMEQADLILWMVDATDAQSVSDTIDEGDAKATHAGILGSNDLQKSDAKRTPEELKGTILPHCEGKHLIVVFNKCDLLAAEQREALLQAFADVDADKLFISAKQQLNLEALEDKLVEAAALPEISQNDVIVTNVRHYEALSRALDSIHRVQEGLQLGLSGDLVSEDLRQCIFHLSDIAGEVTTDQVLANIFKNFCIGK</sequence>
<dbReference type="GO" id="GO:0030488">
    <property type="term" value="P:tRNA methylation"/>
    <property type="evidence" value="ECO:0007669"/>
    <property type="project" value="TreeGrafter"/>
</dbReference>
<organism evidence="11">
    <name type="scientific">gut metagenome</name>
    <dbReference type="NCBI Taxonomy" id="749906"/>
    <lineage>
        <taxon>unclassified sequences</taxon>
        <taxon>metagenomes</taxon>
        <taxon>organismal metagenomes</taxon>
    </lineage>
</organism>
<dbReference type="Gene3D" id="3.40.50.300">
    <property type="entry name" value="P-loop containing nucleotide triphosphate hydrolases"/>
    <property type="match status" value="1"/>
</dbReference>
<dbReference type="InterPro" id="IPR027417">
    <property type="entry name" value="P-loop_NTPase"/>
</dbReference>